<dbReference type="AlphaFoldDB" id="A0A0A6P787"/>
<sequence length="114" mass="13200">MAYEVNGKTIETTEKGYLVNLDDWNEDVAKFIAAQDGIEELTERHWDIINFLRDEYLNNASNQPNMRNIVKAMQKLWDDKKVNAKSLYEFFPKSPDKQATLVAGLPESRRKGGY</sequence>
<organism evidence="4 5">
    <name type="scientific">Candidatus Thiomargarita nelsonii</name>
    <dbReference type="NCBI Taxonomy" id="1003181"/>
    <lineage>
        <taxon>Bacteria</taxon>
        <taxon>Pseudomonadati</taxon>
        <taxon>Pseudomonadota</taxon>
        <taxon>Gammaproteobacteria</taxon>
        <taxon>Thiotrichales</taxon>
        <taxon>Thiotrichaceae</taxon>
        <taxon>Thiomargarita</taxon>
    </lineage>
</organism>
<evidence type="ECO:0000313" key="5">
    <source>
        <dbReference type="Proteomes" id="UP000030428"/>
    </source>
</evidence>
<dbReference type="EC" id="2.8.1.-" evidence="3"/>
<evidence type="ECO:0000256" key="3">
    <source>
        <dbReference type="PIRNR" id="PIRNR006223"/>
    </source>
</evidence>
<comment type="function">
    <text evidence="3">Part of a sulfur-relay system.</text>
</comment>
<dbReference type="PIRSF" id="PIRSF006223">
    <property type="entry name" value="DsrC_TusE"/>
    <property type="match status" value="1"/>
</dbReference>
<dbReference type="Pfam" id="PF04358">
    <property type="entry name" value="DsrC"/>
    <property type="match status" value="1"/>
</dbReference>
<dbReference type="PANTHER" id="PTHR37010:SF1">
    <property type="entry name" value="SULFURTRANSFERASE TUSE"/>
    <property type="match status" value="1"/>
</dbReference>
<dbReference type="GO" id="GO:0016740">
    <property type="term" value="F:transferase activity"/>
    <property type="evidence" value="ECO:0007669"/>
    <property type="project" value="UniProtKB-KW"/>
</dbReference>
<keyword evidence="2" id="KW-0963">Cytoplasm</keyword>
<comment type="caution">
    <text evidence="4">The sequence shown here is derived from an EMBL/GenBank/DDBJ whole genome shotgun (WGS) entry which is preliminary data.</text>
</comment>
<evidence type="ECO:0000313" key="4">
    <source>
        <dbReference type="EMBL" id="KHD06643.1"/>
    </source>
</evidence>
<evidence type="ECO:0000256" key="1">
    <source>
        <dbReference type="ARBA" id="ARBA00004496"/>
    </source>
</evidence>
<dbReference type="InterPro" id="IPR043163">
    <property type="entry name" value="DsrC-like_N"/>
</dbReference>
<dbReference type="GO" id="GO:0097163">
    <property type="term" value="F:sulfur carrier activity"/>
    <property type="evidence" value="ECO:0007669"/>
    <property type="project" value="TreeGrafter"/>
</dbReference>
<dbReference type="InterPro" id="IPR042072">
    <property type="entry name" value="DsrC-like_C"/>
</dbReference>
<dbReference type="InterPro" id="IPR007453">
    <property type="entry name" value="DsrC/TusE"/>
</dbReference>
<protein>
    <recommendedName>
        <fullName evidence="3">Sulfurtransferase</fullName>
        <ecNumber evidence="3">2.8.1.-</ecNumber>
    </recommendedName>
</protein>
<proteinExistence type="inferred from homology"/>
<comment type="similarity">
    <text evidence="3">Belongs to the dsrC/tusE family.</text>
</comment>
<dbReference type="PANTHER" id="PTHR37010">
    <property type="entry name" value="SULFURTRANSFERASE TUSE"/>
    <property type="match status" value="1"/>
</dbReference>
<dbReference type="GO" id="GO:0002143">
    <property type="term" value="P:tRNA wobble position uridine thiolation"/>
    <property type="evidence" value="ECO:0007669"/>
    <property type="project" value="TreeGrafter"/>
</dbReference>
<gene>
    <name evidence="4" type="ORF">PN36_29855</name>
</gene>
<evidence type="ECO:0000256" key="2">
    <source>
        <dbReference type="ARBA" id="ARBA00022490"/>
    </source>
</evidence>
<comment type="subcellular location">
    <subcellularLocation>
        <location evidence="1">Cytoplasm</location>
    </subcellularLocation>
</comment>
<dbReference type="GO" id="GO:0005737">
    <property type="term" value="C:cytoplasm"/>
    <property type="evidence" value="ECO:0007669"/>
    <property type="project" value="UniProtKB-SubCell"/>
</dbReference>
<dbReference type="Proteomes" id="UP000030428">
    <property type="component" value="Unassembled WGS sequence"/>
</dbReference>
<keyword evidence="5" id="KW-1185">Reference proteome</keyword>
<dbReference type="InterPro" id="IPR025526">
    <property type="entry name" value="DsrC-like_dom_sf"/>
</dbReference>
<dbReference type="EMBL" id="JSZA02000211">
    <property type="protein sequence ID" value="KHD06643.1"/>
    <property type="molecule type" value="Genomic_DNA"/>
</dbReference>
<reference evidence="4 5" key="1">
    <citation type="journal article" date="2016" name="Front. Microbiol.">
        <title>Single-Cell (Meta-)Genomics of a Dimorphic Candidatus Thiomargarita nelsonii Reveals Genomic Plasticity.</title>
        <authorList>
            <person name="Flood B.E."/>
            <person name="Fliss P."/>
            <person name="Jones D.S."/>
            <person name="Dick G.J."/>
            <person name="Jain S."/>
            <person name="Kaster A.K."/>
            <person name="Winkel M."/>
            <person name="Mussmann M."/>
            <person name="Bailey J."/>
        </authorList>
    </citation>
    <scope>NUCLEOTIDE SEQUENCE [LARGE SCALE GENOMIC DNA]</scope>
    <source>
        <strain evidence="4">Hydrate Ridge</strain>
    </source>
</reference>
<dbReference type="NCBIfam" id="TIGR03342">
    <property type="entry name" value="dsrC_tusE_dsvC"/>
    <property type="match status" value="1"/>
</dbReference>
<accession>A0A0A6P787</accession>
<dbReference type="Gene3D" id="1.10.10.370">
    <property type="entry name" value="DsrC-like protein, C-terminal domain"/>
    <property type="match status" value="1"/>
</dbReference>
<name>A0A0A6P787_9GAMM</name>
<dbReference type="Gene3D" id="3.30.1420.10">
    <property type="match status" value="1"/>
</dbReference>
<dbReference type="SUPFAM" id="SSF69721">
    <property type="entry name" value="DsrC, the gamma subunit of dissimilatory sulfite reductase"/>
    <property type="match status" value="1"/>
</dbReference>
<keyword evidence="3" id="KW-0808">Transferase</keyword>